<dbReference type="GO" id="GO:0015293">
    <property type="term" value="F:symporter activity"/>
    <property type="evidence" value="ECO:0007669"/>
    <property type="project" value="UniProtKB-KW"/>
</dbReference>
<dbReference type="Ensembl" id="ENSENLT00000046562.1">
    <property type="protein sequence ID" value="ENSENLP00000045435.1"/>
    <property type="gene ID" value="ENSENLG00000019333.1"/>
</dbReference>
<dbReference type="GO" id="GO:0015031">
    <property type="term" value="P:protein transport"/>
    <property type="evidence" value="ECO:0007669"/>
    <property type="project" value="UniProtKB-KW"/>
</dbReference>
<keyword evidence="9" id="KW-0769">Symport</keyword>
<evidence type="ECO:0000313" key="25">
    <source>
        <dbReference type="Ensembl" id="ENSENLP00000045435.1"/>
    </source>
</evidence>
<reference evidence="25" key="1">
    <citation type="submission" date="2021-04" db="EMBL/GenBank/DDBJ databases">
        <authorList>
            <consortium name="Wellcome Sanger Institute Data Sharing"/>
        </authorList>
    </citation>
    <scope>NUCLEOTIDE SEQUENCE [LARGE SCALE GENOMIC DNA]</scope>
</reference>
<keyword evidence="5" id="KW-0597">Phosphoprotein</keyword>
<evidence type="ECO:0000256" key="18">
    <source>
        <dbReference type="ARBA" id="ARBA00051424"/>
    </source>
</evidence>
<gene>
    <name evidence="25" type="primary">slc15a4</name>
</gene>
<accession>A0A665WNW1</accession>
<dbReference type="PROSITE" id="PS01023">
    <property type="entry name" value="PTR2_2"/>
    <property type="match status" value="1"/>
</dbReference>
<evidence type="ECO:0000256" key="21">
    <source>
        <dbReference type="ARBA" id="ARBA00070840"/>
    </source>
</evidence>
<keyword evidence="11" id="KW-0391">Immunity</keyword>
<evidence type="ECO:0000256" key="2">
    <source>
        <dbReference type="ARBA" id="ARBA00004520"/>
    </source>
</evidence>
<comment type="catalytic activity">
    <reaction evidence="18">
        <text>carnosine(out) + n H(+)(out) = carnosine(in) + n H(+)(in)</text>
        <dbReference type="Rhea" id="RHEA:76383"/>
        <dbReference type="ChEBI" id="CHEBI:15378"/>
        <dbReference type="ChEBI" id="CHEBI:57485"/>
    </reaction>
    <physiologicalReaction direction="left-to-right" evidence="18">
        <dbReference type="Rhea" id="RHEA:76384"/>
    </physiologicalReaction>
</comment>
<feature type="region of interest" description="Disordered" evidence="23">
    <location>
        <begin position="1"/>
        <end position="21"/>
    </location>
</feature>
<feature type="transmembrane region" description="Helical" evidence="24">
    <location>
        <begin position="495"/>
        <end position="518"/>
    </location>
</feature>
<keyword evidence="8" id="KW-0967">Endosome</keyword>
<feature type="transmembrane region" description="Helical" evidence="24">
    <location>
        <begin position="206"/>
        <end position="226"/>
    </location>
</feature>
<feature type="transmembrane region" description="Helical" evidence="24">
    <location>
        <begin position="464"/>
        <end position="483"/>
    </location>
</feature>
<keyword evidence="10" id="KW-0571">Peptide transport</keyword>
<dbReference type="SUPFAM" id="SSF103473">
    <property type="entry name" value="MFS general substrate transporter"/>
    <property type="match status" value="1"/>
</dbReference>
<keyword evidence="12" id="KW-0653">Protein transport</keyword>
<evidence type="ECO:0000256" key="23">
    <source>
        <dbReference type="SAM" id="MobiDB-lite"/>
    </source>
</evidence>
<dbReference type="GO" id="GO:0005765">
    <property type="term" value="C:lysosomal membrane"/>
    <property type="evidence" value="ECO:0007669"/>
    <property type="project" value="UniProtKB-SubCell"/>
</dbReference>
<evidence type="ECO:0000256" key="1">
    <source>
        <dbReference type="ARBA" id="ARBA00004155"/>
    </source>
</evidence>
<evidence type="ECO:0000256" key="17">
    <source>
        <dbReference type="ARBA" id="ARBA00051156"/>
    </source>
</evidence>
<reference evidence="25" key="2">
    <citation type="submission" date="2025-08" db="UniProtKB">
        <authorList>
            <consortium name="Ensembl"/>
        </authorList>
    </citation>
    <scope>IDENTIFICATION</scope>
</reference>
<dbReference type="OrthoDB" id="8904098at2759"/>
<dbReference type="InterPro" id="IPR000109">
    <property type="entry name" value="POT_fam"/>
</dbReference>
<feature type="compositionally biased region" description="Polar residues" evidence="23">
    <location>
        <begin position="1"/>
        <end position="14"/>
    </location>
</feature>
<dbReference type="RefSeq" id="XP_029365928.1">
    <property type="nucleotide sequence ID" value="XM_029510068.1"/>
</dbReference>
<evidence type="ECO:0000256" key="15">
    <source>
        <dbReference type="ARBA" id="ARBA00023228"/>
    </source>
</evidence>
<feature type="transmembrane region" description="Helical" evidence="24">
    <location>
        <begin position="538"/>
        <end position="559"/>
    </location>
</feature>
<name>A0A665WNW1_ECHNA</name>
<evidence type="ECO:0000256" key="4">
    <source>
        <dbReference type="ARBA" id="ARBA00022448"/>
    </source>
</evidence>
<keyword evidence="14 24" id="KW-0472">Membrane</keyword>
<dbReference type="CTD" id="121260"/>
<dbReference type="Proteomes" id="UP000472264">
    <property type="component" value="Chromosome 9"/>
</dbReference>
<keyword evidence="4 22" id="KW-0813">Transport</keyword>
<protein>
    <recommendedName>
        <fullName evidence="21">Solute carrier family 15 member 4</fullName>
    </recommendedName>
</protein>
<evidence type="ECO:0000256" key="14">
    <source>
        <dbReference type="ARBA" id="ARBA00023136"/>
    </source>
</evidence>
<comment type="catalytic activity">
    <reaction evidence="17">
        <text>L-alanyl-gamma-D-glutamyl-meso-2,6-diaminopimelate(out) + n H(+)(out) = L-alanyl-gamma-D-glutamyl-meso-2,6-diaminopimelate(in) + n H(+)(in)</text>
        <dbReference type="Rhea" id="RHEA:64412"/>
        <dbReference type="ChEBI" id="CHEBI:15378"/>
        <dbReference type="ChEBI" id="CHEBI:61401"/>
    </reaction>
    <physiologicalReaction direction="left-to-right" evidence="17">
        <dbReference type="Rhea" id="RHEA:64413"/>
    </physiologicalReaction>
</comment>
<proteinExistence type="inferred from homology"/>
<feature type="transmembrane region" description="Helical" evidence="24">
    <location>
        <begin position="318"/>
        <end position="338"/>
    </location>
</feature>
<keyword evidence="7 22" id="KW-0812">Transmembrane</keyword>
<evidence type="ECO:0000313" key="26">
    <source>
        <dbReference type="Proteomes" id="UP000472264"/>
    </source>
</evidence>
<evidence type="ECO:0000256" key="8">
    <source>
        <dbReference type="ARBA" id="ARBA00022753"/>
    </source>
</evidence>
<reference evidence="25" key="3">
    <citation type="submission" date="2025-09" db="UniProtKB">
        <authorList>
            <consortium name="Ensembl"/>
        </authorList>
    </citation>
    <scope>IDENTIFICATION</scope>
</reference>
<dbReference type="Gene3D" id="1.20.1250.20">
    <property type="entry name" value="MFS general substrate transporter like domains"/>
    <property type="match status" value="1"/>
</dbReference>
<comment type="similarity">
    <text evidence="3 22">Belongs to the major facilitator superfamily. Proton-dependent oligopeptide transporter (POT/PTR) (TC 2.A.17) family.</text>
</comment>
<dbReference type="InParanoid" id="A0A665WNW1"/>
<feature type="transmembrane region" description="Helical" evidence="24">
    <location>
        <begin position="409"/>
        <end position="427"/>
    </location>
</feature>
<dbReference type="GO" id="GO:0031901">
    <property type="term" value="C:early endosome membrane"/>
    <property type="evidence" value="ECO:0007669"/>
    <property type="project" value="UniProtKB-SubCell"/>
</dbReference>
<comment type="catalytic activity">
    <reaction evidence="19">
        <text>L-histidine(out) + n H(+)(out) = L-histidine(in) + n H(+)(in)</text>
        <dbReference type="Rhea" id="RHEA:76379"/>
        <dbReference type="ChEBI" id="CHEBI:15378"/>
        <dbReference type="ChEBI" id="CHEBI:57595"/>
    </reaction>
    <physiologicalReaction direction="left-to-right" evidence="19">
        <dbReference type="Rhea" id="RHEA:76380"/>
    </physiologicalReaction>
</comment>
<evidence type="ECO:0000256" key="9">
    <source>
        <dbReference type="ARBA" id="ARBA00022847"/>
    </source>
</evidence>
<dbReference type="GO" id="GO:0005290">
    <property type="term" value="F:L-histidine transmembrane transporter activity"/>
    <property type="evidence" value="ECO:0007669"/>
    <property type="project" value="UniProtKB-ARBA"/>
</dbReference>
<evidence type="ECO:0000256" key="5">
    <source>
        <dbReference type="ARBA" id="ARBA00022553"/>
    </source>
</evidence>
<dbReference type="CDD" id="cd17348">
    <property type="entry name" value="MFS_SLC15A3_4"/>
    <property type="match status" value="1"/>
</dbReference>
<evidence type="ECO:0000256" key="12">
    <source>
        <dbReference type="ARBA" id="ARBA00022927"/>
    </source>
</evidence>
<organism evidence="25 26">
    <name type="scientific">Echeneis naucrates</name>
    <name type="common">Live sharksucker</name>
    <dbReference type="NCBI Taxonomy" id="173247"/>
    <lineage>
        <taxon>Eukaryota</taxon>
        <taxon>Metazoa</taxon>
        <taxon>Chordata</taxon>
        <taxon>Craniata</taxon>
        <taxon>Vertebrata</taxon>
        <taxon>Euteleostomi</taxon>
        <taxon>Actinopterygii</taxon>
        <taxon>Neopterygii</taxon>
        <taxon>Teleostei</taxon>
        <taxon>Neoteleostei</taxon>
        <taxon>Acanthomorphata</taxon>
        <taxon>Carangaria</taxon>
        <taxon>Carangiformes</taxon>
        <taxon>Echeneidae</taxon>
        <taxon>Echeneis</taxon>
    </lineage>
</organism>
<feature type="transmembrane region" description="Helical" evidence="24">
    <location>
        <begin position="371"/>
        <end position="388"/>
    </location>
</feature>
<evidence type="ECO:0000256" key="7">
    <source>
        <dbReference type="ARBA" id="ARBA00022692"/>
    </source>
</evidence>
<dbReference type="GeneID" id="115048531"/>
<dbReference type="GO" id="GO:0006857">
    <property type="term" value="P:oligopeptide transport"/>
    <property type="evidence" value="ECO:0007669"/>
    <property type="project" value="InterPro"/>
</dbReference>
<feature type="transmembrane region" description="Helical" evidence="24">
    <location>
        <begin position="232"/>
        <end position="252"/>
    </location>
</feature>
<feature type="transmembrane region" description="Helical" evidence="24">
    <location>
        <begin position="100"/>
        <end position="120"/>
    </location>
</feature>
<evidence type="ECO:0000256" key="10">
    <source>
        <dbReference type="ARBA" id="ARBA00022856"/>
    </source>
</evidence>
<evidence type="ECO:0000256" key="19">
    <source>
        <dbReference type="ARBA" id="ARBA00051485"/>
    </source>
</evidence>
<evidence type="ECO:0000256" key="13">
    <source>
        <dbReference type="ARBA" id="ARBA00022989"/>
    </source>
</evidence>
<evidence type="ECO:0000256" key="6">
    <source>
        <dbReference type="ARBA" id="ARBA00022588"/>
    </source>
</evidence>
<keyword evidence="26" id="KW-1185">Reference proteome</keyword>
<evidence type="ECO:0000256" key="16">
    <source>
        <dbReference type="ARBA" id="ARBA00047275"/>
    </source>
</evidence>
<dbReference type="InterPro" id="IPR018456">
    <property type="entry name" value="PTR2_symporter_CS"/>
</dbReference>
<keyword evidence="15" id="KW-0458">Lysosome</keyword>
<dbReference type="AlphaFoldDB" id="A0A665WNW1"/>
<dbReference type="PANTHER" id="PTHR11654">
    <property type="entry name" value="OLIGOPEPTIDE TRANSPORTER-RELATED"/>
    <property type="match status" value="1"/>
</dbReference>
<comment type="subcellular location">
    <subcellularLocation>
        <location evidence="2">Early endosome membrane</location>
        <topology evidence="2">Multi-pass membrane protein</topology>
    </subcellularLocation>
    <subcellularLocation>
        <location evidence="1">Lysosome membrane</location>
        <topology evidence="1">Multi-pass membrane protein</topology>
    </subcellularLocation>
    <subcellularLocation>
        <location evidence="22">Membrane</location>
        <topology evidence="22">Multi-pass membrane protein</topology>
    </subcellularLocation>
</comment>
<dbReference type="FunCoup" id="A0A665WNW1">
    <property type="interactions" value="96"/>
</dbReference>
<evidence type="ECO:0000256" key="22">
    <source>
        <dbReference type="RuleBase" id="RU003755"/>
    </source>
</evidence>
<dbReference type="FunFam" id="1.20.1250.20:FF:000212">
    <property type="entry name" value="Solute carrier family 15 member 4"/>
    <property type="match status" value="1"/>
</dbReference>
<dbReference type="OMA" id="QMMGVWF"/>
<evidence type="ECO:0000256" key="3">
    <source>
        <dbReference type="ARBA" id="ARBA00005982"/>
    </source>
</evidence>
<feature type="transmembrane region" description="Helical" evidence="24">
    <location>
        <begin position="72"/>
        <end position="93"/>
    </location>
</feature>
<evidence type="ECO:0000256" key="20">
    <source>
        <dbReference type="ARBA" id="ARBA00051489"/>
    </source>
</evidence>
<evidence type="ECO:0000256" key="24">
    <source>
        <dbReference type="SAM" id="Phobius"/>
    </source>
</evidence>
<evidence type="ECO:0000256" key="11">
    <source>
        <dbReference type="ARBA" id="ARBA00022859"/>
    </source>
</evidence>
<sequence>MANNRDASESTPLLDSSVSSPSPPPVFLGRRLACAAILLAESLERIAFYGITSNLVLFLNGSPFYWEGTQASQAPLVFMGVTYLISPFGGWLADAYVGKFWTIASSLILYLAGLLFFPFISNNDTRIYLCGEEVAFPVQPAECLSTNSTPPSNVTCPVRAPYCGPIVYTGLFLIALGVGTVKSNITPFGADQVKDRGPEATRRFFNWFYWCINLGAILSLGGVAYIQQNISFVVGYTIPAVCLGVSFLVFLLGRTVFITKPADGSAFTDMAKILSFACWSKKPKEPNVLRNKPTLLDTAKVTYGGKFPEEKVEEVKSLVKILPVFFALIPYWTVYFQMQTTYVLQGLHLRIPDISSNNTADSNKMTFRFPAAWLTMFDAVLILMLIPLKDKVVDPILKRRGLLPSSLKRIAVGMFFVMCSAVAAGILETKRLEIVKTNGTIDQILGKVTYHAADLTIWWQVPQYVLIGISEIFASIAGLEFAYSAAPKSMQSAIMGLFFFFSGIGSFVGYGLLAIVSLKEIGWMSSHRDFGNINDCSLHYYFFLLAGIQGLTLLVFLIVSFKYDKQKGRAGSQRQRQIST</sequence>
<dbReference type="GO" id="GO:0045087">
    <property type="term" value="P:innate immune response"/>
    <property type="evidence" value="ECO:0007669"/>
    <property type="project" value="UniProtKB-KW"/>
</dbReference>
<comment type="catalytic activity">
    <reaction evidence="20">
        <text>glycylglycylglycine(out) + n H(+)(out) = glycylglycylglycine(in) + n H(+)(in)</text>
        <dbReference type="Rhea" id="RHEA:76391"/>
        <dbReference type="ChEBI" id="CHEBI:15378"/>
        <dbReference type="ChEBI" id="CHEBI:195214"/>
    </reaction>
    <physiologicalReaction direction="left-to-right" evidence="20">
        <dbReference type="Rhea" id="RHEA:76392"/>
    </physiologicalReaction>
</comment>
<comment type="catalytic activity">
    <reaction evidence="16">
        <text>N-acetyl-D-muramoyl-L-alanyl-D-isoglutamine(out) + n H(+)(out) = N-acetyl-D-muramoyl-L-alanyl-D-isoglutamine(in) + n H(+)(in)</text>
        <dbReference type="Rhea" id="RHEA:76371"/>
        <dbReference type="ChEBI" id="CHEBI:15378"/>
        <dbReference type="ChEBI" id="CHEBI:155830"/>
    </reaction>
    <physiologicalReaction direction="left-to-right" evidence="16">
        <dbReference type="Rhea" id="RHEA:76372"/>
    </physiologicalReaction>
</comment>
<dbReference type="Pfam" id="PF00854">
    <property type="entry name" value="PTR2"/>
    <property type="match status" value="1"/>
</dbReference>
<dbReference type="InterPro" id="IPR036259">
    <property type="entry name" value="MFS_trans_sf"/>
</dbReference>
<keyword evidence="6" id="KW-0399">Innate immunity</keyword>
<keyword evidence="13 24" id="KW-1133">Transmembrane helix</keyword>